<keyword evidence="5 10" id="KW-1133">Transmembrane helix</keyword>
<organism evidence="12 13">
    <name type="scientific">Canis lupus familiaris</name>
    <name type="common">Dog</name>
    <name type="synonym">Canis familiaris</name>
    <dbReference type="NCBI Taxonomy" id="9615"/>
    <lineage>
        <taxon>Eukaryota</taxon>
        <taxon>Metazoa</taxon>
        <taxon>Chordata</taxon>
        <taxon>Craniata</taxon>
        <taxon>Vertebrata</taxon>
        <taxon>Euteleostomi</taxon>
        <taxon>Mammalia</taxon>
        <taxon>Eutheria</taxon>
        <taxon>Laurasiatheria</taxon>
        <taxon>Carnivora</taxon>
        <taxon>Caniformia</taxon>
        <taxon>Canidae</taxon>
        <taxon>Canis</taxon>
    </lineage>
</organism>
<keyword evidence="4" id="KW-0735">Signal-anchor</keyword>
<dbReference type="InterPro" id="IPR016186">
    <property type="entry name" value="C-type_lectin-like/link_sf"/>
</dbReference>
<feature type="transmembrane region" description="Helical" evidence="10">
    <location>
        <begin position="12"/>
        <end position="31"/>
    </location>
</feature>
<dbReference type="AlphaFoldDB" id="A0A8C0SEU8"/>
<dbReference type="GO" id="GO:0030246">
    <property type="term" value="F:carbohydrate binding"/>
    <property type="evidence" value="ECO:0007669"/>
    <property type="project" value="UniProtKB-KW"/>
</dbReference>
<keyword evidence="7" id="KW-0325">Glycoprotein</keyword>
<dbReference type="Pfam" id="PF00059">
    <property type="entry name" value="Lectin_C"/>
    <property type="match status" value="1"/>
</dbReference>
<dbReference type="Proteomes" id="UP000694542">
    <property type="component" value="Chromosome 27"/>
</dbReference>
<dbReference type="GO" id="GO:0016020">
    <property type="term" value="C:membrane"/>
    <property type="evidence" value="ECO:0007669"/>
    <property type="project" value="UniProtKB-SubCell"/>
</dbReference>
<proteinExistence type="predicted"/>
<sequence>MAVSQTTLWNLISGILGVICLLLMTTMGILLKNLLLTESIQPTLSPGPITELQKGSDCCSCPKRWIGHQCNCYLFFDELKSWTESRDFCASQNSSLLHIQNRDELRFVSSSKYFYWIGVYYSKENGTWLWENGLALPQDLLQTIQTFDTKKCVIYSSSHSVLDVSCEDKSLLYVSKSLCRYFLEQKSGQ</sequence>
<keyword evidence="3" id="KW-0430">Lectin</keyword>
<evidence type="ECO:0000313" key="13">
    <source>
        <dbReference type="Proteomes" id="UP000694542"/>
    </source>
</evidence>
<evidence type="ECO:0000256" key="7">
    <source>
        <dbReference type="ARBA" id="ARBA00023180"/>
    </source>
</evidence>
<dbReference type="InterPro" id="IPR001304">
    <property type="entry name" value="C-type_lectin-like"/>
</dbReference>
<evidence type="ECO:0000256" key="3">
    <source>
        <dbReference type="ARBA" id="ARBA00022734"/>
    </source>
</evidence>
<feature type="domain" description="C-type lectin" evidence="11">
    <location>
        <begin position="68"/>
        <end position="169"/>
    </location>
</feature>
<dbReference type="InterPro" id="IPR016187">
    <property type="entry name" value="CTDL_fold"/>
</dbReference>
<evidence type="ECO:0000256" key="9">
    <source>
        <dbReference type="ARBA" id="ARBA00041489"/>
    </source>
</evidence>
<evidence type="ECO:0000259" key="11">
    <source>
        <dbReference type="PROSITE" id="PS50041"/>
    </source>
</evidence>
<name>A0A8C0SEU8_CANLF</name>
<protein>
    <recommendedName>
        <fullName evidence="8">Natural killer cells antigen CD94</fullName>
    </recommendedName>
    <alternativeName>
        <fullName evidence="9">Killer cell lectin-like receptor subfamily D member 1</fullName>
    </alternativeName>
</protein>
<evidence type="ECO:0000256" key="4">
    <source>
        <dbReference type="ARBA" id="ARBA00022968"/>
    </source>
</evidence>
<keyword evidence="6 10" id="KW-0472">Membrane</keyword>
<evidence type="ECO:0000256" key="1">
    <source>
        <dbReference type="ARBA" id="ARBA00004606"/>
    </source>
</evidence>
<dbReference type="PROSITE" id="PS50041">
    <property type="entry name" value="C_TYPE_LECTIN_2"/>
    <property type="match status" value="1"/>
</dbReference>
<evidence type="ECO:0000256" key="2">
    <source>
        <dbReference type="ARBA" id="ARBA00022692"/>
    </source>
</evidence>
<accession>A0A8C0SEU8</accession>
<dbReference type="SUPFAM" id="SSF56436">
    <property type="entry name" value="C-type lectin-like"/>
    <property type="match status" value="1"/>
</dbReference>
<dbReference type="Ensembl" id="ENSCAFT00040023490.1">
    <property type="protein sequence ID" value="ENSCAFP00040020387.1"/>
    <property type="gene ID" value="ENSCAFG00040012694.1"/>
</dbReference>
<dbReference type="InterPro" id="IPR050919">
    <property type="entry name" value="NKG2/CD94_NK_receptors"/>
</dbReference>
<evidence type="ECO:0000256" key="8">
    <source>
        <dbReference type="ARBA" id="ARBA00041193"/>
    </source>
</evidence>
<dbReference type="CDD" id="cd03593">
    <property type="entry name" value="CLECT_NK_receptors_like"/>
    <property type="match status" value="1"/>
</dbReference>
<keyword evidence="2 10" id="KW-0812">Transmembrane</keyword>
<dbReference type="PANTHER" id="PTHR22800">
    <property type="entry name" value="C-TYPE LECTIN PROTEINS"/>
    <property type="match status" value="1"/>
</dbReference>
<dbReference type="SMART" id="SM00034">
    <property type="entry name" value="CLECT"/>
    <property type="match status" value="1"/>
</dbReference>
<dbReference type="InterPro" id="IPR033992">
    <property type="entry name" value="NKR-like_CTLD"/>
</dbReference>
<dbReference type="PANTHER" id="PTHR22800:SF252">
    <property type="entry name" value="NATURAL KILLER CELLS ANTIGEN CD94"/>
    <property type="match status" value="1"/>
</dbReference>
<evidence type="ECO:0000256" key="6">
    <source>
        <dbReference type="ARBA" id="ARBA00023136"/>
    </source>
</evidence>
<evidence type="ECO:0000256" key="5">
    <source>
        <dbReference type="ARBA" id="ARBA00022989"/>
    </source>
</evidence>
<comment type="subcellular location">
    <subcellularLocation>
        <location evidence="1">Membrane</location>
        <topology evidence="1">Single-pass type II membrane protein</topology>
    </subcellularLocation>
</comment>
<reference evidence="12" key="2">
    <citation type="submission" date="2025-08" db="UniProtKB">
        <authorList>
            <consortium name="Ensembl"/>
        </authorList>
    </citation>
    <scope>IDENTIFICATION</scope>
</reference>
<evidence type="ECO:0000256" key="10">
    <source>
        <dbReference type="SAM" id="Phobius"/>
    </source>
</evidence>
<reference evidence="12" key="1">
    <citation type="submission" date="2018-10" db="EMBL/GenBank/DDBJ databases">
        <title>De novo assembly of a Great Dane genome.</title>
        <authorList>
            <person name="Kidd J.M."/>
            <person name="Pendleton A.L."/>
            <person name="Shen F."/>
            <person name="Emery S."/>
        </authorList>
    </citation>
    <scope>NUCLEOTIDE SEQUENCE [LARGE SCALE GENOMIC DNA]</scope>
    <source>
        <strain evidence="12">Great Dane</strain>
    </source>
</reference>
<dbReference type="Gene3D" id="3.10.100.10">
    <property type="entry name" value="Mannose-Binding Protein A, subunit A"/>
    <property type="match status" value="1"/>
</dbReference>
<evidence type="ECO:0000313" key="12">
    <source>
        <dbReference type="Ensembl" id="ENSCAFP00040020387.1"/>
    </source>
</evidence>